<dbReference type="Pfam" id="PF25181">
    <property type="entry name" value="Phage_Bbp19"/>
    <property type="match status" value="1"/>
</dbReference>
<organism evidence="2 3">
    <name type="scientific">Proteus penneri</name>
    <dbReference type="NCBI Taxonomy" id="102862"/>
    <lineage>
        <taxon>Bacteria</taxon>
        <taxon>Pseudomonadati</taxon>
        <taxon>Pseudomonadota</taxon>
        <taxon>Gammaproteobacteria</taxon>
        <taxon>Enterobacterales</taxon>
        <taxon>Morganellaceae</taxon>
        <taxon>Proteus</taxon>
    </lineage>
</organism>
<dbReference type="AlphaFoldDB" id="A0A0G4QAX6"/>
<accession>A0A0G4QAX6</accession>
<evidence type="ECO:0000259" key="1">
    <source>
        <dbReference type="Pfam" id="PF25181"/>
    </source>
</evidence>
<feature type="domain" description="Bbp19-like phage" evidence="1">
    <location>
        <begin position="34"/>
        <end position="97"/>
    </location>
</feature>
<reference evidence="3" key="1">
    <citation type="submission" date="2015-06" db="EMBL/GenBank/DDBJ databases">
        <authorList>
            <person name="Urmite Genomes"/>
        </authorList>
    </citation>
    <scope>NUCLEOTIDE SEQUENCE [LARGE SCALE GENOMIC DNA]</scope>
    <source>
        <strain evidence="3">CSUR P1867</strain>
    </source>
</reference>
<dbReference type="InterPro" id="IPR057447">
    <property type="entry name" value="Bbp19-like_phage"/>
</dbReference>
<evidence type="ECO:0000313" key="3">
    <source>
        <dbReference type="Proteomes" id="UP000183920"/>
    </source>
</evidence>
<evidence type="ECO:0000313" key="2">
    <source>
        <dbReference type="EMBL" id="CRL63062.1"/>
    </source>
</evidence>
<sequence length="107" mass="12500">MTHPFDAYEDEKVARTEYDIQQKNKQEKEEQQLKEVMSTEAGRAVIWRLISDSGVFRSSFSNDPYAMAFREGERNYGLKVFNKLHEVCPELYAQMANEAVTQQEKQS</sequence>
<proteinExistence type="predicted"/>
<name>A0A0G4QAX6_9GAMM</name>
<dbReference type="RefSeq" id="WP_072064153.1">
    <property type="nucleotide sequence ID" value="NZ_CVRY01000004.1"/>
</dbReference>
<dbReference type="EMBL" id="CVRY01000004">
    <property type="protein sequence ID" value="CRL63062.1"/>
    <property type="molecule type" value="Genomic_DNA"/>
</dbReference>
<protein>
    <recommendedName>
        <fullName evidence="1">Bbp19-like phage domain-containing protein</fullName>
    </recommendedName>
</protein>
<gene>
    <name evidence="2" type="ORF">BN1804_02313</name>
</gene>
<dbReference type="Proteomes" id="UP000183920">
    <property type="component" value="Unassembled WGS sequence"/>
</dbReference>